<dbReference type="Gene3D" id="3.40.50.2020">
    <property type="match status" value="1"/>
</dbReference>
<dbReference type="GO" id="GO:0016208">
    <property type="term" value="F:AMP binding"/>
    <property type="evidence" value="ECO:0007669"/>
    <property type="project" value="TreeGrafter"/>
</dbReference>
<evidence type="ECO:0000256" key="2">
    <source>
        <dbReference type="ARBA" id="ARBA00003968"/>
    </source>
</evidence>
<dbReference type="NCBIfam" id="NF002634">
    <property type="entry name" value="PRK02304.1-3"/>
    <property type="match status" value="1"/>
</dbReference>
<dbReference type="Proteomes" id="UP000230607">
    <property type="component" value="Chromosome 1"/>
</dbReference>
<dbReference type="InterPro" id="IPR050054">
    <property type="entry name" value="UPRTase/APRTase"/>
</dbReference>
<dbReference type="InterPro" id="IPR005764">
    <property type="entry name" value="Ade_phspho_trans"/>
</dbReference>
<evidence type="ECO:0000256" key="11">
    <source>
        <dbReference type="HAMAP-Rule" id="MF_00004"/>
    </source>
</evidence>
<dbReference type="PANTHER" id="PTHR32315">
    <property type="entry name" value="ADENINE PHOSPHORIBOSYLTRANSFERASE"/>
    <property type="match status" value="1"/>
</dbReference>
<gene>
    <name evidence="11 13" type="primary">apt</name>
    <name evidence="13" type="ORF">NCS_11431</name>
</gene>
<evidence type="ECO:0000259" key="12">
    <source>
        <dbReference type="Pfam" id="PF00156"/>
    </source>
</evidence>
<evidence type="ECO:0000256" key="1">
    <source>
        <dbReference type="ARBA" id="ARBA00000868"/>
    </source>
</evidence>
<evidence type="ECO:0000256" key="9">
    <source>
        <dbReference type="ARBA" id="ARBA00022679"/>
    </source>
</evidence>
<dbReference type="GO" id="GO:0003999">
    <property type="term" value="F:adenine phosphoribosyltransferase activity"/>
    <property type="evidence" value="ECO:0007669"/>
    <property type="project" value="UniProtKB-UniRule"/>
</dbReference>
<dbReference type="EMBL" id="LT841358">
    <property type="protein sequence ID" value="SMH71619.1"/>
    <property type="molecule type" value="Genomic_DNA"/>
</dbReference>
<dbReference type="NCBIfam" id="TIGR01090">
    <property type="entry name" value="apt"/>
    <property type="match status" value="1"/>
</dbReference>
<evidence type="ECO:0000313" key="14">
    <source>
        <dbReference type="Proteomes" id="UP000230607"/>
    </source>
</evidence>
<comment type="similarity">
    <text evidence="5 11">Belongs to the purine/pyrimidine phosphoribosyltransferase family.</text>
</comment>
<comment type="subunit">
    <text evidence="11">Homodimer.</text>
</comment>
<sequence length="170" mass="18629">MNLKSRIDEIPDFPKKGILFRDISPLLRDPSALSLVIDEFTKIIHPNDVDVFAGIESRGFPLACALALKYNKGMIMIRKQGKLPGVTHKTTYNIEYGSATMEIQTNAIKKGQKVYICDDLLATGGTAKAAANLVEKIGGNVAGFAFIIELTDLKGSKSIKGYKYNSLVKY</sequence>
<dbReference type="GO" id="GO:0005737">
    <property type="term" value="C:cytoplasm"/>
    <property type="evidence" value="ECO:0007669"/>
    <property type="project" value="UniProtKB-SubCell"/>
</dbReference>
<evidence type="ECO:0000313" key="13">
    <source>
        <dbReference type="EMBL" id="SMH71619.1"/>
    </source>
</evidence>
<keyword evidence="14" id="KW-1185">Reference proteome</keyword>
<comment type="function">
    <text evidence="2 11">Catalyzes a salvage reaction resulting in the formation of AMP, that is energically less costly than de novo synthesis.</text>
</comment>
<accession>A0A2H1FFR8</accession>
<protein>
    <recommendedName>
        <fullName evidence="6 11">Adenine phosphoribosyltransferase</fullName>
        <shortName evidence="11">APRT</shortName>
        <ecNumber evidence="6 11">2.4.2.7</ecNumber>
    </recommendedName>
</protein>
<dbReference type="UniPathway" id="UPA00588">
    <property type="reaction ID" value="UER00646"/>
</dbReference>
<dbReference type="InterPro" id="IPR000836">
    <property type="entry name" value="PRTase_dom"/>
</dbReference>
<dbReference type="RefSeq" id="WP_157927556.1">
    <property type="nucleotide sequence ID" value="NZ_LT841358.1"/>
</dbReference>
<keyword evidence="8 11" id="KW-0328">Glycosyltransferase</keyword>
<dbReference type="PANTHER" id="PTHR32315:SF3">
    <property type="entry name" value="ADENINE PHOSPHORIBOSYLTRANSFERASE"/>
    <property type="match status" value="1"/>
</dbReference>
<keyword evidence="7 11" id="KW-0963">Cytoplasm</keyword>
<dbReference type="InterPro" id="IPR029057">
    <property type="entry name" value="PRTase-like"/>
</dbReference>
<evidence type="ECO:0000256" key="4">
    <source>
        <dbReference type="ARBA" id="ARBA00004659"/>
    </source>
</evidence>
<evidence type="ECO:0000256" key="6">
    <source>
        <dbReference type="ARBA" id="ARBA00011893"/>
    </source>
</evidence>
<dbReference type="GO" id="GO:0006168">
    <property type="term" value="P:adenine salvage"/>
    <property type="evidence" value="ECO:0007669"/>
    <property type="project" value="InterPro"/>
</dbReference>
<dbReference type="NCBIfam" id="NF002636">
    <property type="entry name" value="PRK02304.1-5"/>
    <property type="match status" value="1"/>
</dbReference>
<dbReference type="FunFam" id="3.40.50.2020:FF:000021">
    <property type="entry name" value="Adenine phosphoribosyltransferase"/>
    <property type="match status" value="1"/>
</dbReference>
<evidence type="ECO:0000256" key="10">
    <source>
        <dbReference type="ARBA" id="ARBA00022726"/>
    </source>
</evidence>
<evidence type="ECO:0000256" key="5">
    <source>
        <dbReference type="ARBA" id="ARBA00008391"/>
    </source>
</evidence>
<dbReference type="HAMAP" id="MF_00004">
    <property type="entry name" value="Aden_phosphoribosyltr"/>
    <property type="match status" value="1"/>
</dbReference>
<feature type="domain" description="Phosphoribosyltransferase" evidence="12">
    <location>
        <begin position="39"/>
        <end position="151"/>
    </location>
</feature>
<comment type="pathway">
    <text evidence="4 11">Purine metabolism; AMP biosynthesis via salvage pathway; AMP from adenine: step 1/1.</text>
</comment>
<comment type="subcellular location">
    <subcellularLocation>
        <location evidence="3 11">Cytoplasm</location>
    </subcellularLocation>
</comment>
<dbReference type="SUPFAM" id="SSF53271">
    <property type="entry name" value="PRTase-like"/>
    <property type="match status" value="1"/>
</dbReference>
<evidence type="ECO:0000256" key="8">
    <source>
        <dbReference type="ARBA" id="ARBA00022676"/>
    </source>
</evidence>
<dbReference type="GO" id="GO:0006166">
    <property type="term" value="P:purine ribonucleoside salvage"/>
    <property type="evidence" value="ECO:0007669"/>
    <property type="project" value="UniProtKB-UniRule"/>
</dbReference>
<reference evidence="14" key="1">
    <citation type="submission" date="2017-03" db="EMBL/GenBank/DDBJ databases">
        <authorList>
            <person name="Herbold C."/>
        </authorList>
    </citation>
    <scope>NUCLEOTIDE SEQUENCE [LARGE SCALE GENOMIC DNA]</scope>
</reference>
<dbReference type="CDD" id="cd06223">
    <property type="entry name" value="PRTases_typeI"/>
    <property type="match status" value="1"/>
</dbReference>
<comment type="catalytic activity">
    <reaction evidence="1 11">
        <text>AMP + diphosphate = 5-phospho-alpha-D-ribose 1-diphosphate + adenine</text>
        <dbReference type="Rhea" id="RHEA:16609"/>
        <dbReference type="ChEBI" id="CHEBI:16708"/>
        <dbReference type="ChEBI" id="CHEBI:33019"/>
        <dbReference type="ChEBI" id="CHEBI:58017"/>
        <dbReference type="ChEBI" id="CHEBI:456215"/>
        <dbReference type="EC" id="2.4.2.7"/>
    </reaction>
</comment>
<dbReference type="GO" id="GO:0044209">
    <property type="term" value="P:AMP salvage"/>
    <property type="evidence" value="ECO:0007669"/>
    <property type="project" value="UniProtKB-UniRule"/>
</dbReference>
<evidence type="ECO:0000256" key="7">
    <source>
        <dbReference type="ARBA" id="ARBA00022490"/>
    </source>
</evidence>
<proteinExistence type="inferred from homology"/>
<dbReference type="GO" id="GO:0002055">
    <property type="term" value="F:adenine binding"/>
    <property type="evidence" value="ECO:0007669"/>
    <property type="project" value="TreeGrafter"/>
</dbReference>
<keyword evidence="9 11" id="KW-0808">Transferase</keyword>
<name>A0A2H1FFR8_9ARCH</name>
<dbReference type="OrthoDB" id="8323at2157"/>
<evidence type="ECO:0000256" key="3">
    <source>
        <dbReference type="ARBA" id="ARBA00004496"/>
    </source>
</evidence>
<dbReference type="AlphaFoldDB" id="A0A2H1FFR8"/>
<organism evidence="13 14">
    <name type="scientific">Candidatus Nitrosotalea okcheonensis</name>
    <dbReference type="NCBI Taxonomy" id="1903276"/>
    <lineage>
        <taxon>Archaea</taxon>
        <taxon>Nitrososphaerota</taxon>
        <taxon>Nitrososphaeria</taxon>
        <taxon>Nitrosotaleales</taxon>
        <taxon>Nitrosotaleaceae</taxon>
        <taxon>Nitrosotalea</taxon>
    </lineage>
</organism>
<keyword evidence="10 11" id="KW-0660">Purine salvage</keyword>
<dbReference type="Pfam" id="PF00156">
    <property type="entry name" value="Pribosyltran"/>
    <property type="match status" value="1"/>
</dbReference>
<dbReference type="EC" id="2.4.2.7" evidence="6 11"/>